<evidence type="ECO:0000313" key="4">
    <source>
        <dbReference type="Proteomes" id="UP000179076"/>
    </source>
</evidence>
<dbReference type="PANTHER" id="PTHR33799">
    <property type="entry name" value="PTS PERMEASE-RELATED-RELATED"/>
    <property type="match status" value="1"/>
</dbReference>
<keyword evidence="1" id="KW-0808">Transferase</keyword>
<protein>
    <recommendedName>
        <fullName evidence="2">PTS EIIA type-4 domain-containing protein</fullName>
    </recommendedName>
</protein>
<proteinExistence type="predicted"/>
<dbReference type="InterPro" id="IPR004701">
    <property type="entry name" value="PTS_EIIA_man-typ"/>
</dbReference>
<gene>
    <name evidence="3" type="ORF">A2W18_02375</name>
</gene>
<dbReference type="GO" id="GO:0016020">
    <property type="term" value="C:membrane"/>
    <property type="evidence" value="ECO:0007669"/>
    <property type="project" value="InterPro"/>
</dbReference>
<comment type="caution">
    <text evidence="3">The sequence shown here is derived from an EMBL/GenBank/DDBJ whole genome shotgun (WGS) entry which is preliminary data.</text>
</comment>
<sequence>MIGILVLGQKDVAEGLIRAVEHTLGTRPPAIVAVGIDYEETPEQIGERISKQLARADQGDGVLILADVFGTTHTNVACRMLKPGRVELVSGASLPMLLRTLTYRKLKMPELIDRTLTGGFNGIICATRAKRDSKPKRKARR</sequence>
<dbReference type="InterPro" id="IPR051471">
    <property type="entry name" value="Bacterial_PTS_sugar_comp"/>
</dbReference>
<dbReference type="PANTHER" id="PTHR33799:SF1">
    <property type="entry name" value="PTS SYSTEM MANNOSE-SPECIFIC EIIAB COMPONENT-RELATED"/>
    <property type="match status" value="1"/>
</dbReference>
<evidence type="ECO:0000259" key="2">
    <source>
        <dbReference type="PROSITE" id="PS51096"/>
    </source>
</evidence>
<dbReference type="GO" id="GO:0009401">
    <property type="term" value="P:phosphoenolpyruvate-dependent sugar phosphotransferase system"/>
    <property type="evidence" value="ECO:0007669"/>
    <property type="project" value="InterPro"/>
</dbReference>
<dbReference type="InterPro" id="IPR036662">
    <property type="entry name" value="PTS_EIIA_man-typ_sf"/>
</dbReference>
<dbReference type="EMBL" id="MFSP01000200">
    <property type="protein sequence ID" value="OGI61364.1"/>
    <property type="molecule type" value="Genomic_DNA"/>
</dbReference>
<dbReference type="GO" id="GO:0016740">
    <property type="term" value="F:transferase activity"/>
    <property type="evidence" value="ECO:0007669"/>
    <property type="project" value="UniProtKB-KW"/>
</dbReference>
<dbReference type="PROSITE" id="PS51096">
    <property type="entry name" value="PTS_EIIA_TYPE_4"/>
    <property type="match status" value="1"/>
</dbReference>
<dbReference type="Proteomes" id="UP000179076">
    <property type="component" value="Unassembled WGS sequence"/>
</dbReference>
<evidence type="ECO:0000256" key="1">
    <source>
        <dbReference type="ARBA" id="ARBA00022679"/>
    </source>
</evidence>
<dbReference type="Gene3D" id="3.40.50.510">
    <property type="entry name" value="Phosphotransferase system, mannose-type IIA component"/>
    <property type="match status" value="1"/>
</dbReference>
<dbReference type="AlphaFoldDB" id="A0A1F6UVP6"/>
<organism evidence="3 4">
    <name type="scientific">Candidatus Muproteobacteria bacterium RBG_16_60_9</name>
    <dbReference type="NCBI Taxonomy" id="1817755"/>
    <lineage>
        <taxon>Bacteria</taxon>
        <taxon>Pseudomonadati</taxon>
        <taxon>Pseudomonadota</taxon>
        <taxon>Candidatus Muproteobacteria</taxon>
    </lineage>
</organism>
<feature type="domain" description="PTS EIIA type-4" evidence="2">
    <location>
        <begin position="1"/>
        <end position="123"/>
    </location>
</feature>
<dbReference type="SUPFAM" id="SSF53062">
    <property type="entry name" value="PTS system fructose IIA component-like"/>
    <property type="match status" value="1"/>
</dbReference>
<accession>A0A1F6UVP6</accession>
<name>A0A1F6UVP6_9PROT</name>
<evidence type="ECO:0000313" key="3">
    <source>
        <dbReference type="EMBL" id="OGI61364.1"/>
    </source>
</evidence>
<dbReference type="Pfam" id="PF03610">
    <property type="entry name" value="EIIA-man"/>
    <property type="match status" value="1"/>
</dbReference>
<reference evidence="3 4" key="1">
    <citation type="journal article" date="2016" name="Nat. Commun.">
        <title>Thousands of microbial genomes shed light on interconnected biogeochemical processes in an aquifer system.</title>
        <authorList>
            <person name="Anantharaman K."/>
            <person name="Brown C.T."/>
            <person name="Hug L.A."/>
            <person name="Sharon I."/>
            <person name="Castelle C.J."/>
            <person name="Probst A.J."/>
            <person name="Thomas B.C."/>
            <person name="Singh A."/>
            <person name="Wilkins M.J."/>
            <person name="Karaoz U."/>
            <person name="Brodie E.L."/>
            <person name="Williams K.H."/>
            <person name="Hubbard S.S."/>
            <person name="Banfield J.F."/>
        </authorList>
    </citation>
    <scope>NUCLEOTIDE SEQUENCE [LARGE SCALE GENOMIC DNA]</scope>
</reference>